<proteinExistence type="predicted"/>
<evidence type="ECO:0000313" key="5">
    <source>
        <dbReference type="EMBL" id="VFV36770.1"/>
    </source>
</evidence>
<dbReference type="GO" id="GO:0006412">
    <property type="term" value="P:translation"/>
    <property type="evidence" value="ECO:0007669"/>
    <property type="project" value="InterPro"/>
</dbReference>
<evidence type="ECO:0000256" key="2">
    <source>
        <dbReference type="ARBA" id="ARBA00022980"/>
    </source>
</evidence>
<dbReference type="AlphaFoldDB" id="A0A485NTY7"/>
<keyword evidence="6" id="KW-1185">Reference proteome</keyword>
<protein>
    <submittedName>
        <fullName evidence="5">Ribosmal protein small subunit</fullName>
    </submittedName>
</protein>
<organism evidence="5 6">
    <name type="scientific">Lynx pardinus</name>
    <name type="common">Iberian lynx</name>
    <name type="synonym">Felis pardina</name>
    <dbReference type="NCBI Taxonomy" id="191816"/>
    <lineage>
        <taxon>Eukaryota</taxon>
        <taxon>Metazoa</taxon>
        <taxon>Chordata</taxon>
        <taxon>Craniata</taxon>
        <taxon>Vertebrata</taxon>
        <taxon>Euteleostomi</taxon>
        <taxon>Mammalia</taxon>
        <taxon>Eutheria</taxon>
        <taxon>Laurasiatheria</taxon>
        <taxon>Carnivora</taxon>
        <taxon>Feliformia</taxon>
        <taxon>Felidae</taxon>
        <taxon>Felinae</taxon>
        <taxon>Lynx</taxon>
    </lineage>
</organism>
<sequence>MTLEVQTNDLKEVANKLIPDSIGKDTENVCQCIYPLHDIFVRKVKMMKKPKFELGKLMAFHGKGSHPEKATEDEAGAEVEQADEYEPSV</sequence>
<accession>A0A485NTY7</accession>
<evidence type="ECO:0000256" key="1">
    <source>
        <dbReference type="ARBA" id="ARBA00022490"/>
    </source>
</evidence>
<keyword evidence="2" id="KW-0689">Ribosomal protein</keyword>
<dbReference type="GO" id="GO:0005840">
    <property type="term" value="C:ribosome"/>
    <property type="evidence" value="ECO:0007669"/>
    <property type="project" value="UniProtKB-KW"/>
</dbReference>
<feature type="compositionally biased region" description="Acidic residues" evidence="4">
    <location>
        <begin position="73"/>
        <end position="89"/>
    </location>
</feature>
<dbReference type="PANTHER" id="PTHR11830">
    <property type="entry name" value="40S RIBOSOMAL PROTEIN S3A"/>
    <property type="match status" value="1"/>
</dbReference>
<dbReference type="Proteomes" id="UP000386466">
    <property type="component" value="Unassembled WGS sequence"/>
</dbReference>
<reference evidence="5 6" key="1">
    <citation type="submission" date="2019-01" db="EMBL/GenBank/DDBJ databases">
        <authorList>
            <person name="Alioto T."/>
            <person name="Alioto T."/>
        </authorList>
    </citation>
    <scope>NUCLEOTIDE SEQUENCE [LARGE SCALE GENOMIC DNA]</scope>
</reference>
<dbReference type="InterPro" id="IPR001593">
    <property type="entry name" value="Ribosomal_eS1"/>
</dbReference>
<dbReference type="GO" id="GO:1990904">
    <property type="term" value="C:ribonucleoprotein complex"/>
    <property type="evidence" value="ECO:0007669"/>
    <property type="project" value="UniProtKB-KW"/>
</dbReference>
<name>A0A485NTY7_LYNPA</name>
<gene>
    <name evidence="5" type="ORF">LYPA_23C019602</name>
</gene>
<evidence type="ECO:0000256" key="4">
    <source>
        <dbReference type="SAM" id="MobiDB-lite"/>
    </source>
</evidence>
<keyword evidence="3" id="KW-0687">Ribonucleoprotein</keyword>
<feature type="region of interest" description="Disordered" evidence="4">
    <location>
        <begin position="63"/>
        <end position="89"/>
    </location>
</feature>
<evidence type="ECO:0000256" key="3">
    <source>
        <dbReference type="ARBA" id="ARBA00023274"/>
    </source>
</evidence>
<evidence type="ECO:0000313" key="6">
    <source>
        <dbReference type="Proteomes" id="UP000386466"/>
    </source>
</evidence>
<dbReference type="EMBL" id="CAAGRJ010023215">
    <property type="protein sequence ID" value="VFV36770.1"/>
    <property type="molecule type" value="Genomic_DNA"/>
</dbReference>
<dbReference type="Pfam" id="PF01015">
    <property type="entry name" value="Ribosomal_S3Ae"/>
    <property type="match status" value="1"/>
</dbReference>
<keyword evidence="1" id="KW-0963">Cytoplasm</keyword>
<dbReference type="GO" id="GO:0003735">
    <property type="term" value="F:structural constituent of ribosome"/>
    <property type="evidence" value="ECO:0007669"/>
    <property type="project" value="InterPro"/>
</dbReference>